<proteinExistence type="predicted"/>
<evidence type="ECO:0000313" key="2">
    <source>
        <dbReference type="Proteomes" id="UP000006813"/>
    </source>
</evidence>
<name>G5BDK6_HETGA</name>
<dbReference type="InParanoid" id="G5BDK6"/>
<reference evidence="1 2" key="1">
    <citation type="journal article" date="2011" name="Nature">
        <title>Genome sequencing reveals insights into physiology and longevity of the naked mole rat.</title>
        <authorList>
            <person name="Kim E.B."/>
            <person name="Fang X."/>
            <person name="Fushan A.A."/>
            <person name="Huang Z."/>
            <person name="Lobanov A.V."/>
            <person name="Han L."/>
            <person name="Marino S.M."/>
            <person name="Sun X."/>
            <person name="Turanov A.A."/>
            <person name="Yang P."/>
            <person name="Yim S.H."/>
            <person name="Zhao X."/>
            <person name="Kasaikina M.V."/>
            <person name="Stoletzki N."/>
            <person name="Peng C."/>
            <person name="Polak P."/>
            <person name="Xiong Z."/>
            <person name="Kiezun A."/>
            <person name="Zhu Y."/>
            <person name="Chen Y."/>
            <person name="Kryukov G.V."/>
            <person name="Zhang Q."/>
            <person name="Peshkin L."/>
            <person name="Yang L."/>
            <person name="Bronson R.T."/>
            <person name="Buffenstein R."/>
            <person name="Wang B."/>
            <person name="Han C."/>
            <person name="Li Q."/>
            <person name="Chen L."/>
            <person name="Zhao W."/>
            <person name="Sunyaev S.R."/>
            <person name="Park T.J."/>
            <person name="Zhang G."/>
            <person name="Wang J."/>
            <person name="Gladyshev V.N."/>
        </authorList>
    </citation>
    <scope>NUCLEOTIDE SEQUENCE [LARGE SCALE GENOMIC DNA]</scope>
</reference>
<sequence length="178" mass="19961">MALLEWSFPSRAKLPGAQGLSLQWAQESAPFEGQISTFPCSECRRDARPGERGGRGAASRPFLLEASLLGVPRSVQETAGCKVTRPRLEETFQGSTPRRRPNRREGPGICFGWDFSGIRKRFFRTTFEDSCAASFEEPYSRDLFALFNLRIQQTHLIGPNDEGIESSHMLVNECGSFR</sequence>
<dbReference type="EMBL" id="JH169663">
    <property type="protein sequence ID" value="EHB07367.1"/>
    <property type="molecule type" value="Genomic_DNA"/>
</dbReference>
<gene>
    <name evidence="1" type="ORF">GW7_17469</name>
</gene>
<accession>G5BDK6</accession>
<protein>
    <submittedName>
        <fullName evidence="1">Uncharacterized protein</fullName>
    </submittedName>
</protein>
<organism evidence="1 2">
    <name type="scientific">Heterocephalus glaber</name>
    <name type="common">Naked mole rat</name>
    <dbReference type="NCBI Taxonomy" id="10181"/>
    <lineage>
        <taxon>Eukaryota</taxon>
        <taxon>Metazoa</taxon>
        <taxon>Chordata</taxon>
        <taxon>Craniata</taxon>
        <taxon>Vertebrata</taxon>
        <taxon>Euteleostomi</taxon>
        <taxon>Mammalia</taxon>
        <taxon>Eutheria</taxon>
        <taxon>Euarchontoglires</taxon>
        <taxon>Glires</taxon>
        <taxon>Rodentia</taxon>
        <taxon>Hystricomorpha</taxon>
        <taxon>Bathyergidae</taxon>
        <taxon>Heterocephalus</taxon>
    </lineage>
</organism>
<dbReference type="Proteomes" id="UP000006813">
    <property type="component" value="Unassembled WGS sequence"/>
</dbReference>
<evidence type="ECO:0000313" key="1">
    <source>
        <dbReference type="EMBL" id="EHB07367.1"/>
    </source>
</evidence>
<dbReference type="AlphaFoldDB" id="G5BDK6"/>